<dbReference type="InterPro" id="IPR042100">
    <property type="entry name" value="Bug_dom1"/>
</dbReference>
<dbReference type="Gene3D" id="3.40.190.10">
    <property type="entry name" value="Periplasmic binding protein-like II"/>
    <property type="match status" value="1"/>
</dbReference>
<protein>
    <recommendedName>
        <fullName evidence="4">Extra-cytoplasmic solute receptor</fullName>
    </recommendedName>
</protein>
<evidence type="ECO:0008006" key="4">
    <source>
        <dbReference type="Google" id="ProtNLM"/>
    </source>
</evidence>
<dbReference type="EMBL" id="OFSP01000031">
    <property type="protein sequence ID" value="SOY58513.1"/>
    <property type="molecule type" value="Genomic_DNA"/>
</dbReference>
<dbReference type="PIRSF" id="PIRSF017082">
    <property type="entry name" value="YflP"/>
    <property type="match status" value="1"/>
</dbReference>
<dbReference type="Pfam" id="PF03401">
    <property type="entry name" value="TctC"/>
    <property type="match status" value="1"/>
</dbReference>
<dbReference type="Proteomes" id="UP000256297">
    <property type="component" value="Chromosome CBM2589_a"/>
</dbReference>
<reference evidence="2 3" key="1">
    <citation type="submission" date="2018-01" db="EMBL/GenBank/DDBJ databases">
        <authorList>
            <person name="Clerissi C."/>
        </authorList>
    </citation>
    <scope>NUCLEOTIDE SEQUENCE [LARGE SCALE GENOMIC DNA]</scope>
    <source>
        <strain evidence="2">Cupriavidus taiwanensis STM 3521</strain>
    </source>
</reference>
<dbReference type="PANTHER" id="PTHR42928">
    <property type="entry name" value="TRICARBOXYLATE-BINDING PROTEIN"/>
    <property type="match status" value="1"/>
</dbReference>
<dbReference type="SUPFAM" id="SSF53850">
    <property type="entry name" value="Periplasmic binding protein-like II"/>
    <property type="match status" value="1"/>
</dbReference>
<gene>
    <name evidence="2" type="ORF">CBM2589_A10160</name>
</gene>
<dbReference type="PANTHER" id="PTHR42928:SF5">
    <property type="entry name" value="BLR1237 PROTEIN"/>
    <property type="match status" value="1"/>
</dbReference>
<dbReference type="AlphaFoldDB" id="A0A975X6W2"/>
<evidence type="ECO:0000313" key="2">
    <source>
        <dbReference type="EMBL" id="SOY58513.1"/>
    </source>
</evidence>
<proteinExistence type="inferred from homology"/>
<sequence length="344" mass="36764">MNMGNCKVSKRYEMKQYNHSLGWRGCVLAIGVGVAAWMPAAQAQQDWPTKPVRLVVGGPAGGTADALARLLAEGLHKAWGKPVIVENKAGAAGALAISDLQSTGKDGHTLLVIQGGVVSEAPLANKVHYKPFSDLKPLAQVSRTGLVLVANKDVPFADLRQLVAYGKSQKDGLVFASYAPGLKGHTSGMLFGQLAHVPMRHVGYKGSPPALNDLMGGHVPLMFDGVTTSLPLIRAGKIKAIAVAYPSRISGLEAVPTFKELGYPQLSQAGWFAVWSRPDVAAGIQQKVRDATLAYFRQPAVQKRIKEMGMEQGDAATSEAMMADLRQAYQQQAALLQSINYQPE</sequence>
<dbReference type="InterPro" id="IPR005064">
    <property type="entry name" value="BUG"/>
</dbReference>
<dbReference type="Gene3D" id="3.40.190.150">
    <property type="entry name" value="Bordetella uptake gene, domain 1"/>
    <property type="match status" value="1"/>
</dbReference>
<dbReference type="CDD" id="cd07012">
    <property type="entry name" value="PBP2_Bug_TTT"/>
    <property type="match status" value="1"/>
</dbReference>
<name>A0A975X6W2_9BURK</name>
<evidence type="ECO:0000313" key="3">
    <source>
        <dbReference type="Proteomes" id="UP000256297"/>
    </source>
</evidence>
<accession>A0A975X6W2</accession>
<organism evidence="2 3">
    <name type="scientific">Cupriavidus taiwanensis</name>
    <dbReference type="NCBI Taxonomy" id="164546"/>
    <lineage>
        <taxon>Bacteria</taxon>
        <taxon>Pseudomonadati</taxon>
        <taxon>Pseudomonadota</taxon>
        <taxon>Betaproteobacteria</taxon>
        <taxon>Burkholderiales</taxon>
        <taxon>Burkholderiaceae</taxon>
        <taxon>Cupriavidus</taxon>
    </lineage>
</organism>
<evidence type="ECO:0000256" key="1">
    <source>
        <dbReference type="ARBA" id="ARBA00006987"/>
    </source>
</evidence>
<comment type="similarity">
    <text evidence="1">Belongs to the UPF0065 (bug) family.</text>
</comment>
<comment type="caution">
    <text evidence="2">The sequence shown here is derived from an EMBL/GenBank/DDBJ whole genome shotgun (WGS) entry which is preliminary data.</text>
</comment>